<comment type="catalytic activity">
    <reaction evidence="1 14">
        <text>1D-myo-inositol 1,3,4,5,6-pentakisphosphate + ATP = 1D-myo-inositol hexakisphosphate + ADP + H(+)</text>
        <dbReference type="Rhea" id="RHEA:20313"/>
        <dbReference type="ChEBI" id="CHEBI:15378"/>
        <dbReference type="ChEBI" id="CHEBI:30616"/>
        <dbReference type="ChEBI" id="CHEBI:57733"/>
        <dbReference type="ChEBI" id="CHEBI:58130"/>
        <dbReference type="ChEBI" id="CHEBI:456216"/>
        <dbReference type="EC" id="2.7.1.158"/>
    </reaction>
</comment>
<evidence type="ECO:0000256" key="10">
    <source>
        <dbReference type="ARBA" id="ARBA00022777"/>
    </source>
</evidence>
<dbReference type="EC" id="2.7.1.158" evidence="5 14"/>
<evidence type="ECO:0000256" key="9">
    <source>
        <dbReference type="ARBA" id="ARBA00022741"/>
    </source>
</evidence>
<dbReference type="GO" id="GO:0005737">
    <property type="term" value="C:cytoplasm"/>
    <property type="evidence" value="ECO:0007669"/>
    <property type="project" value="UniProtKB-SubCell"/>
</dbReference>
<reference evidence="15" key="2">
    <citation type="submission" date="2025-09" db="UniProtKB">
        <authorList>
            <consortium name="Ensembl"/>
        </authorList>
    </citation>
    <scope>IDENTIFICATION</scope>
</reference>
<evidence type="ECO:0000256" key="12">
    <source>
        <dbReference type="ARBA" id="ARBA00023242"/>
    </source>
</evidence>
<evidence type="ECO:0000256" key="4">
    <source>
        <dbReference type="ARBA" id="ARBA00007229"/>
    </source>
</evidence>
<evidence type="ECO:0000256" key="5">
    <source>
        <dbReference type="ARBA" id="ARBA00012023"/>
    </source>
</evidence>
<dbReference type="Proteomes" id="UP000694385">
    <property type="component" value="Unassembled WGS sequence"/>
</dbReference>
<keyword evidence="7" id="KW-0963">Cytoplasm</keyword>
<keyword evidence="10 14" id="KW-0418">Kinase</keyword>
<dbReference type="GeneTree" id="ENSGT00390000010053"/>
<evidence type="ECO:0000313" key="15">
    <source>
        <dbReference type="Ensembl" id="ENSJJAP00000021457.1"/>
    </source>
</evidence>
<evidence type="ECO:0000256" key="14">
    <source>
        <dbReference type="RuleBase" id="RU364126"/>
    </source>
</evidence>
<name>A0A8C5L8N8_JACJA</name>
<dbReference type="FunFam" id="3.30.200.110:FF:000001">
    <property type="entry name" value="Inositol-pentakisphosphate 2-kinase"/>
    <property type="match status" value="1"/>
</dbReference>
<dbReference type="AlphaFoldDB" id="A0A8C5L8N8"/>
<sequence>MEEGKMDENEWGYHGEGNKSLVVAHAQRCVVLRFLKFPPNRKKTSEEIFEHLQNIVDFGKNVMKEFLGENYVHCGVSDLFTSQFMGRFCIDIILCAQRYGYAMCLPNLTRLQTYHFAEHRPILCVEIKPKCGFIPFSSDVTHEMKHRVCRYCMHQHLKVASGKWKKISKYCPLDLYSGNKQRMHFALKSLLQETQNNLRIFKNGELIYGCGDARSPAADLKDLAHHLKPFFFPSNGLASGPQCTRAVIRELVHVITWVLLSSSEKGRAGTLRPRLRGPRVCEASPFSRSLNRQGKNTSEHSGLPKGCLLYKTLQVQMLDLLDIEGLYPLYNRVERYLEEFPEERKTLQIDGPYDEVFYQKLLDLSTEDDGTVAFALTKVQQYRVAMTAKDCSIMIALSPCLQDASSDQRPVVPSSRSRLAFSVSVLDLDLKPYESIPHQHKLDSKIVNYYSKTVHAKDDAVRPARFKERDDCTLVLHKV</sequence>
<evidence type="ECO:0000256" key="8">
    <source>
        <dbReference type="ARBA" id="ARBA00022679"/>
    </source>
</evidence>
<evidence type="ECO:0000256" key="6">
    <source>
        <dbReference type="ARBA" id="ARBA00014846"/>
    </source>
</evidence>
<evidence type="ECO:0000256" key="2">
    <source>
        <dbReference type="ARBA" id="ARBA00004123"/>
    </source>
</evidence>
<dbReference type="GO" id="GO:0032958">
    <property type="term" value="P:inositol phosphate biosynthetic process"/>
    <property type="evidence" value="ECO:0007669"/>
    <property type="project" value="TreeGrafter"/>
</dbReference>
<evidence type="ECO:0000256" key="7">
    <source>
        <dbReference type="ARBA" id="ARBA00022490"/>
    </source>
</evidence>
<proteinExistence type="inferred from homology"/>
<reference evidence="15" key="1">
    <citation type="submission" date="2025-08" db="UniProtKB">
        <authorList>
            <consortium name="Ensembl"/>
        </authorList>
    </citation>
    <scope>IDENTIFICATION</scope>
</reference>
<dbReference type="GO" id="GO:0005524">
    <property type="term" value="F:ATP binding"/>
    <property type="evidence" value="ECO:0007669"/>
    <property type="project" value="UniProtKB-KW"/>
</dbReference>
<dbReference type="InterPro" id="IPR009286">
    <property type="entry name" value="Ins_P5_2-kin"/>
</dbReference>
<dbReference type="PANTHER" id="PTHR14456">
    <property type="entry name" value="INOSITOL POLYPHOSPHATE KINASE 1"/>
    <property type="match status" value="1"/>
</dbReference>
<gene>
    <name evidence="15" type="primary">Ippk</name>
</gene>
<dbReference type="PANTHER" id="PTHR14456:SF2">
    <property type="entry name" value="INOSITOL-PENTAKISPHOSPHATE 2-KINASE"/>
    <property type="match status" value="1"/>
</dbReference>
<dbReference type="Gene3D" id="3.30.200.110">
    <property type="entry name" value="Inositol-pentakisphosphate 2-kinase, N-lobe"/>
    <property type="match status" value="1"/>
</dbReference>
<organism evidence="15 16">
    <name type="scientific">Jaculus jaculus</name>
    <name type="common">Lesser Egyptian jerboa</name>
    <dbReference type="NCBI Taxonomy" id="51337"/>
    <lineage>
        <taxon>Eukaryota</taxon>
        <taxon>Metazoa</taxon>
        <taxon>Chordata</taxon>
        <taxon>Craniata</taxon>
        <taxon>Vertebrata</taxon>
        <taxon>Euteleostomi</taxon>
        <taxon>Mammalia</taxon>
        <taxon>Eutheria</taxon>
        <taxon>Euarchontoglires</taxon>
        <taxon>Glires</taxon>
        <taxon>Rodentia</taxon>
        <taxon>Myomorpha</taxon>
        <taxon>Dipodoidea</taxon>
        <taxon>Dipodidae</taxon>
        <taxon>Dipodinae</taxon>
        <taxon>Jaculus</taxon>
    </lineage>
</organism>
<keyword evidence="12" id="KW-0539">Nucleus</keyword>
<comment type="similarity">
    <text evidence="4">Belongs to the IPK1 type 2 family.</text>
</comment>
<accession>A0A8C5L8N8</accession>
<keyword evidence="16" id="KW-1185">Reference proteome</keyword>
<dbReference type="Pfam" id="PF06090">
    <property type="entry name" value="Ins_P5_2-kin"/>
    <property type="match status" value="1"/>
</dbReference>
<keyword evidence="9 14" id="KW-0547">Nucleotide-binding</keyword>
<evidence type="ECO:0000256" key="11">
    <source>
        <dbReference type="ARBA" id="ARBA00022840"/>
    </source>
</evidence>
<evidence type="ECO:0000256" key="3">
    <source>
        <dbReference type="ARBA" id="ARBA00004496"/>
    </source>
</evidence>
<keyword evidence="11 14" id="KW-0067">ATP-binding</keyword>
<dbReference type="InterPro" id="IPR043001">
    <property type="entry name" value="IP5_2-K_N_lobe"/>
</dbReference>
<comment type="domain">
    <text evidence="14">The EXKPK motif is conserved in inositol-pentakisphosphate 2-kinases of both family 1 and 2.</text>
</comment>
<evidence type="ECO:0000256" key="13">
    <source>
        <dbReference type="ARBA" id="ARBA00055738"/>
    </source>
</evidence>
<evidence type="ECO:0000313" key="16">
    <source>
        <dbReference type="Proteomes" id="UP000694385"/>
    </source>
</evidence>
<dbReference type="Ensembl" id="ENSJJAT00000028010.1">
    <property type="protein sequence ID" value="ENSJJAP00000021457.1"/>
    <property type="gene ID" value="ENSJJAG00000021803.1"/>
</dbReference>
<protein>
    <recommendedName>
        <fullName evidence="6 14">Inositol-pentakisphosphate 2-kinase</fullName>
        <ecNumber evidence="5 14">2.7.1.158</ecNumber>
    </recommendedName>
</protein>
<evidence type="ECO:0000256" key="1">
    <source>
        <dbReference type="ARBA" id="ARBA00001774"/>
    </source>
</evidence>
<comment type="function">
    <text evidence="13">Phosphorylates Ins(1,3,4,5,6)P5 at position 2 to form Ins(1,2,3,4,5,6)P6 (InsP6 or phytate). InsP6 is involved in many processes such as mRNA export, non-homologous end-joining, endocytosis, ion channel regulation. It also protects cells from TNF-alpha-induced apoptosis.</text>
</comment>
<dbReference type="GO" id="GO:0005634">
    <property type="term" value="C:nucleus"/>
    <property type="evidence" value="ECO:0007669"/>
    <property type="project" value="UniProtKB-SubCell"/>
</dbReference>
<dbReference type="GO" id="GO:0035299">
    <property type="term" value="F:inositol-1,3,4,5,6-pentakisphosphate 2-kinase activity"/>
    <property type="evidence" value="ECO:0007669"/>
    <property type="project" value="UniProtKB-EC"/>
</dbReference>
<keyword evidence="8 14" id="KW-0808">Transferase</keyword>
<comment type="subcellular location">
    <subcellularLocation>
        <location evidence="3">Cytoplasm</location>
    </subcellularLocation>
    <subcellularLocation>
        <location evidence="2">Nucleus</location>
    </subcellularLocation>
</comment>